<keyword evidence="2" id="KW-0812">Transmembrane</keyword>
<dbReference type="AlphaFoldDB" id="A0A517N2D0"/>
<dbReference type="InterPro" id="IPR011989">
    <property type="entry name" value="ARM-like"/>
</dbReference>
<dbReference type="KEGG" id="amob:HG15A2_46410"/>
<keyword evidence="4" id="KW-1185">Reference proteome</keyword>
<dbReference type="EMBL" id="CP036263">
    <property type="protein sequence ID" value="QDT01299.1"/>
    <property type="molecule type" value="Genomic_DNA"/>
</dbReference>
<name>A0A517N2D0_9BACT</name>
<evidence type="ECO:0000313" key="3">
    <source>
        <dbReference type="EMBL" id="QDT01299.1"/>
    </source>
</evidence>
<keyword evidence="2" id="KW-0472">Membrane</keyword>
<sequence>MSSSLPSPSSSDEPPAGSVAADDLLPPVEPPSAKFIIQLFVTPMIIVACVVGVWLLIQWLANSGGEDPDKIVAALRSSNQARFQQAERLSHMLQAEGRYPELKTNSKLLGKLADLLIEQVDAPGEGEGDITMRIFLAKSLGEFHVDDGLPALIATAQRDKERDVRRFAVNGIAVLASTVPDLDRPELRELLRSLADSDDQLLRSEAAFAAGVLAAAPEANAEYRELLAALAEDFYPDARYNAALGLARAGDLRAVPVLQEMLDLESLSASVESEEGVGDQADQDKSDLLVRLRKSKRDTLLKTTLRGVELLLEKHSPGDLSGLNDSLDQFLTQAGQLEEPQLVPNSLLEKAEQLKSKFESSAP</sequence>
<dbReference type="OrthoDB" id="254012at2"/>
<accession>A0A517N2D0</accession>
<evidence type="ECO:0000256" key="2">
    <source>
        <dbReference type="SAM" id="Phobius"/>
    </source>
</evidence>
<keyword evidence="2" id="KW-1133">Transmembrane helix</keyword>
<dbReference type="Gene3D" id="1.25.10.10">
    <property type="entry name" value="Leucine-rich Repeat Variant"/>
    <property type="match status" value="1"/>
</dbReference>
<evidence type="ECO:0008006" key="5">
    <source>
        <dbReference type="Google" id="ProtNLM"/>
    </source>
</evidence>
<evidence type="ECO:0000313" key="4">
    <source>
        <dbReference type="Proteomes" id="UP000319852"/>
    </source>
</evidence>
<dbReference type="SUPFAM" id="SSF48371">
    <property type="entry name" value="ARM repeat"/>
    <property type="match status" value="1"/>
</dbReference>
<protein>
    <recommendedName>
        <fullName evidence="5">HEAT repeat domain-containing protein</fullName>
    </recommendedName>
</protein>
<dbReference type="InterPro" id="IPR016024">
    <property type="entry name" value="ARM-type_fold"/>
</dbReference>
<feature type="transmembrane region" description="Helical" evidence="2">
    <location>
        <begin position="35"/>
        <end position="57"/>
    </location>
</feature>
<feature type="region of interest" description="Disordered" evidence="1">
    <location>
        <begin position="1"/>
        <end position="24"/>
    </location>
</feature>
<reference evidence="3 4" key="1">
    <citation type="submission" date="2019-02" db="EMBL/GenBank/DDBJ databases">
        <title>Deep-cultivation of Planctomycetes and their phenomic and genomic characterization uncovers novel biology.</title>
        <authorList>
            <person name="Wiegand S."/>
            <person name="Jogler M."/>
            <person name="Boedeker C."/>
            <person name="Pinto D."/>
            <person name="Vollmers J."/>
            <person name="Rivas-Marin E."/>
            <person name="Kohn T."/>
            <person name="Peeters S.H."/>
            <person name="Heuer A."/>
            <person name="Rast P."/>
            <person name="Oberbeckmann S."/>
            <person name="Bunk B."/>
            <person name="Jeske O."/>
            <person name="Meyerdierks A."/>
            <person name="Storesund J.E."/>
            <person name="Kallscheuer N."/>
            <person name="Luecker S."/>
            <person name="Lage O.M."/>
            <person name="Pohl T."/>
            <person name="Merkel B.J."/>
            <person name="Hornburger P."/>
            <person name="Mueller R.-W."/>
            <person name="Bruemmer F."/>
            <person name="Labrenz M."/>
            <person name="Spormann A.M."/>
            <person name="Op den Camp H."/>
            <person name="Overmann J."/>
            <person name="Amann R."/>
            <person name="Jetten M.S.M."/>
            <person name="Mascher T."/>
            <person name="Medema M.H."/>
            <person name="Devos D.P."/>
            <person name="Kaster A.-K."/>
            <person name="Ovreas L."/>
            <person name="Rohde M."/>
            <person name="Galperin M.Y."/>
            <person name="Jogler C."/>
        </authorList>
    </citation>
    <scope>NUCLEOTIDE SEQUENCE [LARGE SCALE GENOMIC DNA]</scope>
    <source>
        <strain evidence="3 4">HG15A2</strain>
    </source>
</reference>
<dbReference type="RefSeq" id="WP_145063388.1">
    <property type="nucleotide sequence ID" value="NZ_CP036263.1"/>
</dbReference>
<gene>
    <name evidence="3" type="ORF">HG15A2_46410</name>
</gene>
<proteinExistence type="predicted"/>
<feature type="compositionally biased region" description="Low complexity" evidence="1">
    <location>
        <begin position="1"/>
        <end position="18"/>
    </location>
</feature>
<organism evidence="3 4">
    <name type="scientific">Adhaeretor mobilis</name>
    <dbReference type="NCBI Taxonomy" id="1930276"/>
    <lineage>
        <taxon>Bacteria</taxon>
        <taxon>Pseudomonadati</taxon>
        <taxon>Planctomycetota</taxon>
        <taxon>Planctomycetia</taxon>
        <taxon>Pirellulales</taxon>
        <taxon>Lacipirellulaceae</taxon>
        <taxon>Adhaeretor</taxon>
    </lineage>
</organism>
<dbReference type="Proteomes" id="UP000319852">
    <property type="component" value="Chromosome"/>
</dbReference>
<evidence type="ECO:0000256" key="1">
    <source>
        <dbReference type="SAM" id="MobiDB-lite"/>
    </source>
</evidence>